<reference evidence="1 2" key="1">
    <citation type="journal article" date="2016" name="Proc. Natl. Acad. Sci. U.S.A.">
        <title>Comparative genomics of biotechnologically important yeasts.</title>
        <authorList>
            <person name="Riley R."/>
            <person name="Haridas S."/>
            <person name="Wolfe K.H."/>
            <person name="Lopes M.R."/>
            <person name="Hittinger C.T."/>
            <person name="Goeker M."/>
            <person name="Salamov A.A."/>
            <person name="Wisecaver J.H."/>
            <person name="Long T.M."/>
            <person name="Calvey C.H."/>
            <person name="Aerts A.L."/>
            <person name="Barry K.W."/>
            <person name="Choi C."/>
            <person name="Clum A."/>
            <person name="Coughlan A.Y."/>
            <person name="Deshpande S."/>
            <person name="Douglass A.P."/>
            <person name="Hanson S.J."/>
            <person name="Klenk H.-P."/>
            <person name="LaButti K.M."/>
            <person name="Lapidus A."/>
            <person name="Lindquist E.A."/>
            <person name="Lipzen A.M."/>
            <person name="Meier-Kolthoff J.P."/>
            <person name="Ohm R.A."/>
            <person name="Otillar R.P."/>
            <person name="Pangilinan J.L."/>
            <person name="Peng Y."/>
            <person name="Rokas A."/>
            <person name="Rosa C.A."/>
            <person name="Scheuner C."/>
            <person name="Sibirny A.A."/>
            <person name="Slot J.C."/>
            <person name="Stielow J.B."/>
            <person name="Sun H."/>
            <person name="Kurtzman C.P."/>
            <person name="Blackwell M."/>
            <person name="Grigoriev I.V."/>
            <person name="Jeffries T.W."/>
        </authorList>
    </citation>
    <scope>NUCLEOTIDE SEQUENCE [LARGE SCALE GENOMIC DNA]</scope>
    <source>
        <strain evidence="1 2">NRRL Y-2026</strain>
    </source>
</reference>
<evidence type="ECO:0000313" key="1">
    <source>
        <dbReference type="EMBL" id="ODQ47007.1"/>
    </source>
</evidence>
<dbReference type="Proteomes" id="UP000094455">
    <property type="component" value="Unassembled WGS sequence"/>
</dbReference>
<dbReference type="GeneID" id="30180525"/>
<accession>A0A1E3NLJ6</accession>
<keyword evidence="2" id="KW-1185">Reference proteome</keyword>
<sequence length="145" mass="16603">MNNHVITHSHYLALYIRQAAYSRTHSGNSISSSCKPHHDEKKILILDPGHRLVRNIADNTFDRTHFDPNRTHSDPNRTHSDLLVHLVYHSQSSTHLIPWHSKRLNVLSSITTAHGSLLDLFSTSIIKRTINKEQHACSNGQYLRT</sequence>
<dbReference type="RefSeq" id="XP_019018120.1">
    <property type="nucleotide sequence ID" value="XM_019163838.1"/>
</dbReference>
<dbReference type="AlphaFoldDB" id="A0A1E3NLJ6"/>
<evidence type="ECO:0000313" key="2">
    <source>
        <dbReference type="Proteomes" id="UP000094455"/>
    </source>
</evidence>
<dbReference type="EMBL" id="KV454002">
    <property type="protein sequence ID" value="ODQ47007.1"/>
    <property type="molecule type" value="Genomic_DNA"/>
</dbReference>
<gene>
    <name evidence="1" type="ORF">PICMEDRAFT_71133</name>
</gene>
<name>A0A1E3NLJ6_9ASCO</name>
<proteinExistence type="predicted"/>
<organism evidence="1 2">
    <name type="scientific">Pichia membranifaciens NRRL Y-2026</name>
    <dbReference type="NCBI Taxonomy" id="763406"/>
    <lineage>
        <taxon>Eukaryota</taxon>
        <taxon>Fungi</taxon>
        <taxon>Dikarya</taxon>
        <taxon>Ascomycota</taxon>
        <taxon>Saccharomycotina</taxon>
        <taxon>Pichiomycetes</taxon>
        <taxon>Pichiales</taxon>
        <taxon>Pichiaceae</taxon>
        <taxon>Pichia</taxon>
    </lineage>
</organism>
<protein>
    <submittedName>
        <fullName evidence="1">Uncharacterized protein</fullName>
    </submittedName>
</protein>